<evidence type="ECO:0000256" key="2">
    <source>
        <dbReference type="RuleBase" id="RU000397"/>
    </source>
</evidence>
<dbReference type="PRINTS" id="PR00078">
    <property type="entry name" value="G3PDHDRGNASE"/>
</dbReference>
<accession>A0AA41UHZ5</accession>
<protein>
    <submittedName>
        <fullName evidence="4">Glyceraldehyde-3-phosphate dehydrogenase</fullName>
    </submittedName>
</protein>
<dbReference type="Pfam" id="PF02800">
    <property type="entry name" value="Gp_dh_C"/>
    <property type="match status" value="1"/>
</dbReference>
<dbReference type="InterPro" id="IPR020830">
    <property type="entry name" value="GlycerAld_3-P_DH_AS"/>
</dbReference>
<dbReference type="InterPro" id="IPR036291">
    <property type="entry name" value="NAD(P)-bd_dom_sf"/>
</dbReference>
<dbReference type="InterPro" id="IPR020831">
    <property type="entry name" value="GlycerAld/Erythrose_P_DH"/>
</dbReference>
<proteinExistence type="inferred from homology"/>
<dbReference type="GO" id="GO:0051287">
    <property type="term" value="F:NAD binding"/>
    <property type="evidence" value="ECO:0007669"/>
    <property type="project" value="InterPro"/>
</dbReference>
<gene>
    <name evidence="4" type="ORF">MRX98_06350</name>
</gene>
<keyword evidence="5" id="KW-1185">Reference proteome</keyword>
<dbReference type="SMART" id="SM00846">
    <property type="entry name" value="Gp_dh_N"/>
    <property type="match status" value="1"/>
</dbReference>
<dbReference type="EMBL" id="JALJRB010000005">
    <property type="protein sequence ID" value="MCJ8500190.1"/>
    <property type="molecule type" value="Genomic_DNA"/>
</dbReference>
<organism evidence="4 5">
    <name type="scientific">Desulfatitalea alkaliphila</name>
    <dbReference type="NCBI Taxonomy" id="2929485"/>
    <lineage>
        <taxon>Bacteria</taxon>
        <taxon>Pseudomonadati</taxon>
        <taxon>Thermodesulfobacteriota</taxon>
        <taxon>Desulfobacteria</taxon>
        <taxon>Desulfobacterales</taxon>
        <taxon>Desulfosarcinaceae</taxon>
        <taxon>Desulfatitalea</taxon>
    </lineage>
</organism>
<dbReference type="SUPFAM" id="SSF55347">
    <property type="entry name" value="Glyceraldehyde-3-phosphate dehydrogenase-like, C-terminal domain"/>
    <property type="match status" value="1"/>
</dbReference>
<dbReference type="PROSITE" id="PS00071">
    <property type="entry name" value="GAPDH"/>
    <property type="match status" value="1"/>
</dbReference>
<keyword evidence="1" id="KW-0560">Oxidoreductase</keyword>
<feature type="domain" description="Glyceraldehyde 3-phosphate dehydrogenase NAD(P) binding" evidence="3">
    <location>
        <begin position="10"/>
        <end position="193"/>
    </location>
</feature>
<reference evidence="4" key="1">
    <citation type="submission" date="2022-04" db="EMBL/GenBank/DDBJ databases">
        <title>Desulfatitalea alkaliphila sp. nov., a novel anaerobic sulfate-reducing bacterium isolated from terrestrial mud volcano, Taman Peninsula, Russia.</title>
        <authorList>
            <person name="Khomyakova M.A."/>
            <person name="Merkel A.Y."/>
            <person name="Slobodkin A.I."/>
        </authorList>
    </citation>
    <scope>NUCLEOTIDE SEQUENCE</scope>
    <source>
        <strain evidence="4">M08but</strain>
    </source>
</reference>
<dbReference type="Gene3D" id="3.30.360.10">
    <property type="entry name" value="Dihydrodipicolinate Reductase, domain 2"/>
    <property type="match status" value="1"/>
</dbReference>
<dbReference type="Proteomes" id="UP001165427">
    <property type="component" value="Unassembled WGS sequence"/>
</dbReference>
<dbReference type="Pfam" id="PF00044">
    <property type="entry name" value="Gp_dh_N"/>
    <property type="match status" value="1"/>
</dbReference>
<evidence type="ECO:0000313" key="5">
    <source>
        <dbReference type="Proteomes" id="UP001165427"/>
    </source>
</evidence>
<dbReference type="PANTHER" id="PTHR43148">
    <property type="entry name" value="GLYCERALDEHYDE-3-PHOSPHATE DEHYDROGENASE 2"/>
    <property type="match status" value="1"/>
</dbReference>
<comment type="caution">
    <text evidence="4">The sequence shown here is derived from an EMBL/GenBank/DDBJ whole genome shotgun (WGS) entry which is preliminary data.</text>
</comment>
<evidence type="ECO:0000259" key="3">
    <source>
        <dbReference type="SMART" id="SM00846"/>
    </source>
</evidence>
<name>A0AA41UHZ5_9BACT</name>
<dbReference type="Gene3D" id="3.40.50.720">
    <property type="entry name" value="NAD(P)-binding Rossmann-like Domain"/>
    <property type="match status" value="1"/>
</dbReference>
<dbReference type="AlphaFoldDB" id="A0AA41UHZ5"/>
<dbReference type="GO" id="GO:0016620">
    <property type="term" value="F:oxidoreductase activity, acting on the aldehyde or oxo group of donors, NAD or NADP as acceptor"/>
    <property type="evidence" value="ECO:0007669"/>
    <property type="project" value="InterPro"/>
</dbReference>
<sequence>MNDIADIAVRRLGINGFGRIGKLTLWHHVGRKYFDEIVVNVGRPVGGGLADIAHYLQRDSTYGALHGYLHGYRGLPVVTDLDEAEGSMRVDGVPVRFLREERNPGTIGWGRWGVPLVVDTTGQFLDPTVPGDHAKGSLRGHLMCGAEKVILSAPFKIKAKATPMPEDAVTTVMGINESHYDPRRHKVISNASCTTTCLAHMIKPVMDAFGASRILSASMATVHAATGSQQVLDRLPKGGKSDLRKNRSILNNIILTTTGAAEALGLVIPEMKGIGFIAESVRIPTSTGSLIILVLSIQESPDGPGVTREVLHTIYERAAAEDPNGYLHFSREQNVSGDIIGLPRAAAIIEGHEIHTRTAELAIDLQKVPGIPEALLKTMDSTTVRPRVTQAVIYGWYDNEMGSYVNLLGDRTVSVAEGM</sequence>
<dbReference type="RefSeq" id="WP_246904037.1">
    <property type="nucleotide sequence ID" value="NZ_JALJRB010000005.1"/>
</dbReference>
<dbReference type="SUPFAM" id="SSF51735">
    <property type="entry name" value="NAD(P)-binding Rossmann-fold domains"/>
    <property type="match status" value="1"/>
</dbReference>
<evidence type="ECO:0000256" key="1">
    <source>
        <dbReference type="ARBA" id="ARBA00023002"/>
    </source>
</evidence>
<dbReference type="InterPro" id="IPR020828">
    <property type="entry name" value="GlycerAld_3-P_DH_NAD(P)-bd"/>
</dbReference>
<evidence type="ECO:0000313" key="4">
    <source>
        <dbReference type="EMBL" id="MCJ8500190.1"/>
    </source>
</evidence>
<dbReference type="InterPro" id="IPR020829">
    <property type="entry name" value="GlycerAld_3-P_DH_cat"/>
</dbReference>
<comment type="similarity">
    <text evidence="2">Belongs to the glyceraldehyde-3-phosphate dehydrogenase family.</text>
</comment>